<feature type="transmembrane region" description="Helical" evidence="2">
    <location>
        <begin position="239"/>
        <end position="262"/>
    </location>
</feature>
<feature type="transmembrane region" description="Helical" evidence="2">
    <location>
        <begin position="51"/>
        <end position="72"/>
    </location>
</feature>
<evidence type="ECO:0000256" key="2">
    <source>
        <dbReference type="SAM" id="Phobius"/>
    </source>
</evidence>
<feature type="transmembrane region" description="Helical" evidence="2">
    <location>
        <begin position="360"/>
        <end position="378"/>
    </location>
</feature>
<feature type="transmembrane region" description="Helical" evidence="2">
    <location>
        <begin position="318"/>
        <end position="340"/>
    </location>
</feature>
<sequence length="391" mass="40216">MSQSSPPRQPSATPAASAPARPAAAALDRAGVPRRVGAPARTGESDRAGRAGWLAAAWAGASALLALVWTVTGRGYPFGAHDRNGEVSLLRLVPPAAGAPLYAGLLLVAAVLALAVAGQYAVRPARPVRLAVLGLGWLLALVLLVVVPDARVLIVLGYAPMLLLGAPFGWPPVDYSRIFDWPLANKLSAVLGGLLLVRALLSWQFRTAGGCAGCGRRAGATGWTSAAAAAGWGRWAARVAAVIPLLYAATRFAWAAGIPLGISPAFLAEMHRTGLVWAGAGLGAFAVVGAILTTGLVRPWGEAFPRWLPGLAGRRVPISLAVVPALLVGVAVTAAGVGLLANPQFWRMGGYAHVTTLPMMLWPLWGAALVAAAAAYHLRRRGACARCGRSG</sequence>
<keyword evidence="2" id="KW-1133">Transmembrane helix</keyword>
<gene>
    <name evidence="3" type="ORF">ACFFHU_08705</name>
</gene>
<protein>
    <submittedName>
        <fullName evidence="3">Uncharacterized protein</fullName>
    </submittedName>
</protein>
<organism evidence="3 4">
    <name type="scientific">Plantactinospora siamensis</name>
    <dbReference type="NCBI Taxonomy" id="555372"/>
    <lineage>
        <taxon>Bacteria</taxon>
        <taxon>Bacillati</taxon>
        <taxon>Actinomycetota</taxon>
        <taxon>Actinomycetes</taxon>
        <taxon>Micromonosporales</taxon>
        <taxon>Micromonosporaceae</taxon>
        <taxon>Plantactinospora</taxon>
    </lineage>
</organism>
<feature type="transmembrane region" description="Helical" evidence="2">
    <location>
        <begin position="92"/>
        <end position="116"/>
    </location>
</feature>
<evidence type="ECO:0000256" key="1">
    <source>
        <dbReference type="SAM" id="MobiDB-lite"/>
    </source>
</evidence>
<feature type="transmembrane region" description="Helical" evidence="2">
    <location>
        <begin position="152"/>
        <end position="170"/>
    </location>
</feature>
<keyword evidence="2" id="KW-0812">Transmembrane</keyword>
<dbReference type="RefSeq" id="WP_377337190.1">
    <property type="nucleotide sequence ID" value="NZ_JBHLUE010000004.1"/>
</dbReference>
<proteinExistence type="predicted"/>
<reference evidence="3 4" key="1">
    <citation type="submission" date="2024-09" db="EMBL/GenBank/DDBJ databases">
        <authorList>
            <person name="Sun Q."/>
            <person name="Mori K."/>
        </authorList>
    </citation>
    <scope>NUCLEOTIDE SEQUENCE [LARGE SCALE GENOMIC DNA]</scope>
    <source>
        <strain evidence="3 4">TBRC 2205</strain>
    </source>
</reference>
<feature type="region of interest" description="Disordered" evidence="1">
    <location>
        <begin position="1"/>
        <end position="46"/>
    </location>
</feature>
<feature type="compositionally biased region" description="Low complexity" evidence="1">
    <location>
        <begin position="1"/>
        <end position="26"/>
    </location>
</feature>
<dbReference type="Proteomes" id="UP001589894">
    <property type="component" value="Unassembled WGS sequence"/>
</dbReference>
<keyword evidence="4" id="KW-1185">Reference proteome</keyword>
<evidence type="ECO:0000313" key="4">
    <source>
        <dbReference type="Proteomes" id="UP001589894"/>
    </source>
</evidence>
<evidence type="ECO:0000313" key="3">
    <source>
        <dbReference type="EMBL" id="MFC0564245.1"/>
    </source>
</evidence>
<comment type="caution">
    <text evidence="3">The sequence shown here is derived from an EMBL/GenBank/DDBJ whole genome shotgun (WGS) entry which is preliminary data.</text>
</comment>
<feature type="transmembrane region" description="Helical" evidence="2">
    <location>
        <begin position="128"/>
        <end position="146"/>
    </location>
</feature>
<keyword evidence="2" id="KW-0472">Membrane</keyword>
<dbReference type="EMBL" id="JBHLUE010000004">
    <property type="protein sequence ID" value="MFC0564245.1"/>
    <property type="molecule type" value="Genomic_DNA"/>
</dbReference>
<name>A0ABV6NTZ2_9ACTN</name>
<accession>A0ABV6NTZ2</accession>
<feature type="transmembrane region" description="Helical" evidence="2">
    <location>
        <begin position="274"/>
        <end position="297"/>
    </location>
</feature>